<dbReference type="Proteomes" id="UP000664277">
    <property type="component" value="Unassembled WGS sequence"/>
</dbReference>
<organism evidence="2 3">
    <name type="scientific">Candidatus Obscuribacter phosphatis</name>
    <dbReference type="NCBI Taxonomy" id="1906157"/>
    <lineage>
        <taxon>Bacteria</taxon>
        <taxon>Bacillati</taxon>
        <taxon>Candidatus Melainabacteria</taxon>
        <taxon>Candidatus Obscuribacterales</taxon>
        <taxon>Candidatus Obscuribacteraceae</taxon>
        <taxon>Candidatus Obscuribacter</taxon>
    </lineage>
</organism>
<feature type="chain" id="PRO_5035151494" evidence="1">
    <location>
        <begin position="31"/>
        <end position="467"/>
    </location>
</feature>
<accession>A0A8J7PEU1</accession>
<evidence type="ECO:0000256" key="1">
    <source>
        <dbReference type="SAM" id="SignalP"/>
    </source>
</evidence>
<protein>
    <submittedName>
        <fullName evidence="2">Uncharacterized protein</fullName>
    </submittedName>
</protein>
<dbReference type="AlphaFoldDB" id="A0A8J7PEU1"/>
<proteinExistence type="predicted"/>
<sequence length="467" mass="51037">MAVSQFTRRAAALTLSLAITLLNAPLAALADQSFAEAADSTKANETLALQLNPLNPGTAVATYESDSEIDNLNRQISAKEIELLRLNSEFRTHYTARDKNKQRRMKLYDFAAGAVANAGDIALLTNFWKYQRKPGEGLAKRGRLESGVITVFVAYCILGGLYSLEGASDLIADYKGKRKHFDAKSIRERVNSIKEEIDSLLAKRATIVANLDGAQKQYFIDEEAVLRDLRDLSILEFSKLYIDSRKKHTARDITTIGTLAVCATGAFPGALNVLRGIRETRINTIGGGGIGFLISGATLTAAPVLIHGGAAVTAKVAGSRLSKLLGEAQCKTTEKLRTDLNKLMGGNNTETYSVMAKLLEDREVFLKADSKTQKQDMIESFISYAARGGPQIAFGINVARAGYRYDRNPYKVFKGVAQGATVNEVSWALWMLDVVQKQTRNEIRNAKESHAGPNAFSAEYGELKKLK</sequence>
<name>A0A8J7PEU1_9BACT</name>
<dbReference type="EMBL" id="JAFLCK010000006">
    <property type="protein sequence ID" value="MBN8659967.1"/>
    <property type="molecule type" value="Genomic_DNA"/>
</dbReference>
<keyword evidence="1" id="KW-0732">Signal</keyword>
<evidence type="ECO:0000313" key="3">
    <source>
        <dbReference type="Proteomes" id="UP000664277"/>
    </source>
</evidence>
<evidence type="ECO:0000313" key="2">
    <source>
        <dbReference type="EMBL" id="MBN8659967.1"/>
    </source>
</evidence>
<gene>
    <name evidence="2" type="ORF">J0M35_06360</name>
</gene>
<reference evidence="2" key="1">
    <citation type="submission" date="2021-02" db="EMBL/GenBank/DDBJ databases">
        <title>Genome-Resolved Metagenomics of a Microbial Community Performing Photosynthetic Biological Nutrient Removal.</title>
        <authorList>
            <person name="Mcdaniel E.A."/>
        </authorList>
    </citation>
    <scope>NUCLEOTIDE SEQUENCE</scope>
    <source>
        <strain evidence="2">UWPOB_OBS1</strain>
    </source>
</reference>
<feature type="signal peptide" evidence="1">
    <location>
        <begin position="1"/>
        <end position="30"/>
    </location>
</feature>
<comment type="caution">
    <text evidence="2">The sequence shown here is derived from an EMBL/GenBank/DDBJ whole genome shotgun (WGS) entry which is preliminary data.</text>
</comment>